<protein>
    <submittedName>
        <fullName evidence="1">(rape) hypothetical protein</fullName>
    </submittedName>
</protein>
<accession>A0A816I4K1</accession>
<dbReference type="AlphaFoldDB" id="A0A816I4K1"/>
<name>A0A816I4K1_BRANA</name>
<dbReference type="Proteomes" id="UP001295469">
    <property type="component" value="Chromosome C03"/>
</dbReference>
<dbReference type="EMBL" id="HG994367">
    <property type="protein sequence ID" value="CAF1697535.1"/>
    <property type="molecule type" value="Genomic_DNA"/>
</dbReference>
<proteinExistence type="predicted"/>
<sequence length="73" mass="8172">MEIWVSNTIELPNALSWNSKLSATQLFKYHFQNEVSRAAIELRGSCYFLGVQLYIKLGQALNIPPDILSSAAT</sequence>
<organism evidence="1">
    <name type="scientific">Brassica napus</name>
    <name type="common">Rape</name>
    <dbReference type="NCBI Taxonomy" id="3708"/>
    <lineage>
        <taxon>Eukaryota</taxon>
        <taxon>Viridiplantae</taxon>
        <taxon>Streptophyta</taxon>
        <taxon>Embryophyta</taxon>
        <taxon>Tracheophyta</taxon>
        <taxon>Spermatophyta</taxon>
        <taxon>Magnoliopsida</taxon>
        <taxon>eudicotyledons</taxon>
        <taxon>Gunneridae</taxon>
        <taxon>Pentapetalae</taxon>
        <taxon>rosids</taxon>
        <taxon>malvids</taxon>
        <taxon>Brassicales</taxon>
        <taxon>Brassicaceae</taxon>
        <taxon>Brassiceae</taxon>
        <taxon>Brassica</taxon>
    </lineage>
</organism>
<gene>
    <name evidence="1" type="ORF">DARMORV10_C03P08390.1</name>
</gene>
<evidence type="ECO:0000313" key="1">
    <source>
        <dbReference type="EMBL" id="CAF1697535.1"/>
    </source>
</evidence>
<reference evidence="1" key="1">
    <citation type="submission" date="2021-01" db="EMBL/GenBank/DDBJ databases">
        <authorList>
            <consortium name="Genoscope - CEA"/>
            <person name="William W."/>
        </authorList>
    </citation>
    <scope>NUCLEOTIDE SEQUENCE</scope>
</reference>